<name>A0ABR2L6B4_9EUKA</name>
<evidence type="ECO:0000313" key="2">
    <source>
        <dbReference type="Proteomes" id="UP001470230"/>
    </source>
</evidence>
<dbReference type="Proteomes" id="UP001470230">
    <property type="component" value="Unassembled WGS sequence"/>
</dbReference>
<comment type="caution">
    <text evidence="1">The sequence shown here is derived from an EMBL/GenBank/DDBJ whole genome shotgun (WGS) entry which is preliminary data.</text>
</comment>
<organism evidence="1 2">
    <name type="scientific">Tritrichomonas musculus</name>
    <dbReference type="NCBI Taxonomy" id="1915356"/>
    <lineage>
        <taxon>Eukaryota</taxon>
        <taxon>Metamonada</taxon>
        <taxon>Parabasalia</taxon>
        <taxon>Tritrichomonadida</taxon>
        <taxon>Tritrichomonadidae</taxon>
        <taxon>Tritrichomonas</taxon>
    </lineage>
</organism>
<reference evidence="1 2" key="1">
    <citation type="submission" date="2024-04" db="EMBL/GenBank/DDBJ databases">
        <title>Tritrichomonas musculus Genome.</title>
        <authorList>
            <person name="Alves-Ferreira E."/>
            <person name="Grigg M."/>
            <person name="Lorenzi H."/>
            <person name="Galac M."/>
        </authorList>
    </citation>
    <scope>NUCLEOTIDE SEQUENCE [LARGE SCALE GENOMIC DNA]</scope>
    <source>
        <strain evidence="1 2">EAF2021</strain>
    </source>
</reference>
<keyword evidence="2" id="KW-1185">Reference proteome</keyword>
<proteinExistence type="predicted"/>
<accession>A0ABR2L6B4</accession>
<gene>
    <name evidence="1" type="ORF">M9Y10_001182</name>
</gene>
<evidence type="ECO:0000313" key="1">
    <source>
        <dbReference type="EMBL" id="KAK8898890.1"/>
    </source>
</evidence>
<dbReference type="EMBL" id="JAPFFF010000001">
    <property type="protein sequence ID" value="KAK8898890.1"/>
    <property type="molecule type" value="Genomic_DNA"/>
</dbReference>
<sequence>MNQEIKLEHQLDLVNQTVLFEAISHVAASNVSEQTTLQLNNENNEMIDQLQNRISYLTNYNAYLKSQADLIETNLKQLRMMIPQILKRQSEQVQSKIKTEIEKKDELMEMIPKLESNYHNLLSKIQCIDQQIKTSRSLNTELRMKNIQLATEFNSLDLPYDELLTVKQTNGIESEIKEHKNKIEIAGPGDNTPPQEDHS</sequence>
<protein>
    <submittedName>
        <fullName evidence="1">Uncharacterized protein</fullName>
    </submittedName>
</protein>